<protein>
    <submittedName>
        <fullName evidence="1">Uncharacterized protein</fullName>
    </submittedName>
</protein>
<comment type="caution">
    <text evidence="1">The sequence shown here is derived from an EMBL/GenBank/DDBJ whole genome shotgun (WGS) entry which is preliminary data.</text>
</comment>
<accession>A0A9X5N6F2</accession>
<reference evidence="1 2" key="1">
    <citation type="submission" date="2016-04" db="EMBL/GenBank/DDBJ databases">
        <title>Bacillus thuringiensis and Bacillus weihenstephanensis as novel biocontrol agents of wilt causing Verticillium species.</title>
        <authorList>
            <person name="Hollensteiner J."/>
            <person name="Wemheuer F."/>
            <person name="Harting R."/>
            <person name="Kolarzyk A."/>
            <person name="Diaz-Valerio S."/>
            <person name="Poehlein A."/>
            <person name="Brzuszkiewicz E."/>
            <person name="Nesemann K."/>
            <person name="Braus-Stromeyer S."/>
            <person name="Braus G."/>
            <person name="Daniel R."/>
            <person name="Liesegang H."/>
        </authorList>
    </citation>
    <scope>NUCLEOTIDE SEQUENCE [LARGE SCALE GENOMIC DNA]</scope>
    <source>
        <strain evidence="1 2">GOE4</strain>
    </source>
</reference>
<evidence type="ECO:0000313" key="2">
    <source>
        <dbReference type="Proteomes" id="UP000175994"/>
    </source>
</evidence>
<dbReference type="RefSeq" id="WP_070183618.1">
    <property type="nucleotide sequence ID" value="NZ_LXLI01000017.1"/>
</dbReference>
<dbReference type="Proteomes" id="UP000175994">
    <property type="component" value="Unassembled WGS sequence"/>
</dbReference>
<dbReference type="AlphaFoldDB" id="A0A9X5N6F2"/>
<proteinExistence type="predicted"/>
<organism evidence="1 2">
    <name type="scientific">Bacillus thuringiensis</name>
    <dbReference type="NCBI Taxonomy" id="1428"/>
    <lineage>
        <taxon>Bacteria</taxon>
        <taxon>Bacillati</taxon>
        <taxon>Bacillota</taxon>
        <taxon>Bacilli</taxon>
        <taxon>Bacillales</taxon>
        <taxon>Bacillaceae</taxon>
        <taxon>Bacillus</taxon>
        <taxon>Bacillus cereus group</taxon>
    </lineage>
</organism>
<dbReference type="EMBL" id="LXLI01000017">
    <property type="protein sequence ID" value="OFC94614.1"/>
    <property type="molecule type" value="Genomic_DNA"/>
</dbReference>
<evidence type="ECO:0000313" key="1">
    <source>
        <dbReference type="EMBL" id="OFC94614.1"/>
    </source>
</evidence>
<gene>
    <name evidence="1" type="ORF">BTGOE4_10040</name>
</gene>
<sequence length="123" mass="14367">MIRSEVKWFAEHMESKLKENEHKTGWTDCTVDFLSSQIRKNLNELDSMFQELPSNYSVFSANVIRQCSDMANYAMMIADISDKYICKYDPPNKRVKDMEQLEHGTYEITQLLAEAKETEENGN</sequence>
<name>A0A9X5N6F2_BACTU</name>